<dbReference type="Gene3D" id="3.90.1720.10">
    <property type="entry name" value="endopeptidase domain like (from Nostoc punctiforme)"/>
    <property type="match status" value="1"/>
</dbReference>
<accession>A0A0C1YEC3</accession>
<evidence type="ECO:0000256" key="3">
    <source>
        <dbReference type="ARBA" id="ARBA00022801"/>
    </source>
</evidence>
<gene>
    <name evidence="5" type="ORF">QQ91_006755</name>
</gene>
<dbReference type="Pfam" id="PF00877">
    <property type="entry name" value="NLPC_P60"/>
    <property type="match status" value="1"/>
</dbReference>
<dbReference type="InterPro" id="IPR038765">
    <property type="entry name" value="Papain-like_cys_pep_sf"/>
</dbReference>
<reference evidence="5" key="2">
    <citation type="journal article" date="2015" name="Genome Announc.">
        <title>Draft Genome Sequence of Filamentous Marine Cyanobacterium Lyngbya confervoides Strain BDU141951.</title>
        <authorList>
            <person name="Chandrababunaidu M.M."/>
            <person name="Sen D."/>
            <person name="Tripathy S."/>
        </authorList>
    </citation>
    <scope>NUCLEOTIDE SEQUENCE</scope>
    <source>
        <strain evidence="5">BDU141951</strain>
    </source>
</reference>
<evidence type="ECO:0000256" key="2">
    <source>
        <dbReference type="ARBA" id="ARBA00022670"/>
    </source>
</evidence>
<dbReference type="SUPFAM" id="SSF82057">
    <property type="entry name" value="Prokaryotic SH3-related domain"/>
    <property type="match status" value="1"/>
</dbReference>
<organism evidence="5">
    <name type="scientific">Lyngbya confervoides BDU141951</name>
    <dbReference type="NCBI Taxonomy" id="1574623"/>
    <lineage>
        <taxon>Bacteria</taxon>
        <taxon>Bacillati</taxon>
        <taxon>Cyanobacteriota</taxon>
        <taxon>Cyanophyceae</taxon>
        <taxon>Oscillatoriophycideae</taxon>
        <taxon>Oscillatoriales</taxon>
        <taxon>Microcoleaceae</taxon>
        <taxon>Lyngbya</taxon>
    </lineage>
</organism>
<keyword evidence="2" id="KW-0645">Protease</keyword>
<dbReference type="InterPro" id="IPR041382">
    <property type="entry name" value="SH3_16"/>
</dbReference>
<name>A0A0C1YEC3_9CYAN</name>
<reference evidence="5" key="3">
    <citation type="submission" date="2020-02" db="EMBL/GenBank/DDBJ databases">
        <authorList>
            <person name="Sarangi A.N."/>
            <person name="Ghosh S."/>
            <person name="Mukherjee M."/>
            <person name="Tripathy S."/>
        </authorList>
    </citation>
    <scope>NUCLEOTIDE SEQUENCE</scope>
    <source>
        <strain evidence="5">BDU141951</strain>
    </source>
</reference>
<keyword evidence="3" id="KW-0378">Hydrolase</keyword>
<evidence type="ECO:0000256" key="4">
    <source>
        <dbReference type="ARBA" id="ARBA00022807"/>
    </source>
</evidence>
<dbReference type="PANTHER" id="PTHR47053:SF1">
    <property type="entry name" value="MUREIN DD-ENDOPEPTIDASE MEPH-RELATED"/>
    <property type="match status" value="1"/>
</dbReference>
<dbReference type="InterPro" id="IPR051202">
    <property type="entry name" value="Peptidase_C40"/>
</dbReference>
<reference evidence="5" key="1">
    <citation type="submission" date="2014-11" db="EMBL/GenBank/DDBJ databases">
        <authorList>
            <person name="Malar M.C."/>
            <person name="Sen D."/>
            <person name="Tripathy S."/>
        </authorList>
    </citation>
    <scope>NUCLEOTIDE SEQUENCE</scope>
    <source>
        <strain evidence="5">BDU141951</strain>
    </source>
</reference>
<dbReference type="PROSITE" id="PS51935">
    <property type="entry name" value="NLPC_P60"/>
    <property type="match status" value="1"/>
</dbReference>
<dbReference type="GO" id="GO:0008234">
    <property type="term" value="F:cysteine-type peptidase activity"/>
    <property type="evidence" value="ECO:0007669"/>
    <property type="project" value="UniProtKB-KW"/>
</dbReference>
<comment type="similarity">
    <text evidence="1">Belongs to the peptidase C40 family.</text>
</comment>
<dbReference type="Pfam" id="PF18348">
    <property type="entry name" value="SH3_16"/>
    <property type="match status" value="1"/>
</dbReference>
<sequence>MVLLATLQLETEYQCQTALDLCKSPTDTGLVTQAAAGRHLRLMSLPQAHDPAIAVCLCEDDYPGWLPVTALESLQVAAQPYQAPEWTAAAIAAQIPAIIHFTQAAMAQPNTYLWGGTVGPNFDCSGLMQTAFAASGIRLPRDSYQQEEFVEAVELNDLQPGDLLFFGRGDRPNHVALYLGDGRYIHSSGRDQGRNGIGIDSITDLSDRISATYHQQLRGAGRVMRSYQPQGQPMACR</sequence>
<protein>
    <submittedName>
        <fullName evidence="5">C40 family peptidase</fullName>
    </submittedName>
</protein>
<evidence type="ECO:0000313" key="5">
    <source>
        <dbReference type="EMBL" id="NEV66813.1"/>
    </source>
</evidence>
<keyword evidence="4" id="KW-0788">Thiol protease</keyword>
<evidence type="ECO:0000256" key="1">
    <source>
        <dbReference type="ARBA" id="ARBA00007074"/>
    </source>
</evidence>
<dbReference type="EMBL" id="JTHE02000003">
    <property type="protein sequence ID" value="NEV66813.1"/>
    <property type="molecule type" value="Genomic_DNA"/>
</dbReference>
<dbReference type="GO" id="GO:0006508">
    <property type="term" value="P:proteolysis"/>
    <property type="evidence" value="ECO:0007669"/>
    <property type="project" value="UniProtKB-KW"/>
</dbReference>
<dbReference type="SUPFAM" id="SSF54001">
    <property type="entry name" value="Cysteine proteinases"/>
    <property type="match status" value="1"/>
</dbReference>
<proteinExistence type="inferred from homology"/>
<dbReference type="Gene3D" id="2.30.30.40">
    <property type="entry name" value="SH3 Domains"/>
    <property type="match status" value="1"/>
</dbReference>
<comment type="caution">
    <text evidence="5">The sequence shown here is derived from an EMBL/GenBank/DDBJ whole genome shotgun (WGS) entry which is preliminary data.</text>
</comment>
<dbReference type="PANTHER" id="PTHR47053">
    <property type="entry name" value="MUREIN DD-ENDOPEPTIDASE MEPH-RELATED"/>
    <property type="match status" value="1"/>
</dbReference>
<dbReference type="InterPro" id="IPR000064">
    <property type="entry name" value="NLP_P60_dom"/>
</dbReference>
<dbReference type="AlphaFoldDB" id="A0A0C1YEC3"/>